<dbReference type="CDD" id="cd07067">
    <property type="entry name" value="HP_PGM_like"/>
    <property type="match status" value="1"/>
</dbReference>
<dbReference type="GO" id="GO:0016791">
    <property type="term" value="F:phosphatase activity"/>
    <property type="evidence" value="ECO:0007669"/>
    <property type="project" value="TreeGrafter"/>
</dbReference>
<dbReference type="GO" id="GO:0005737">
    <property type="term" value="C:cytoplasm"/>
    <property type="evidence" value="ECO:0007669"/>
    <property type="project" value="TreeGrafter"/>
</dbReference>
<accession>D5QHR7</accession>
<dbReference type="Gene3D" id="3.40.50.1240">
    <property type="entry name" value="Phosphoglycerate mutase-like"/>
    <property type="match status" value="1"/>
</dbReference>
<dbReference type="Pfam" id="PF00300">
    <property type="entry name" value="His_Phos_1"/>
    <property type="match status" value="1"/>
</dbReference>
<sequence>MRRSGPIHAVRTVGMCSLDICPMPMGMVRGVFLSEPAGGFWRVQAGQGVMDNQFLVALARHPAVRDALGRCYGRADMMLEAGWEQVADGMKAVMRGIGCEVIFTSPATRCRLVAQRIATALGLEMHVDGRLHELDFGRWEGMLWRDVPRSDLEAWARDVEGYTFPEGENGRALRARIGAFWGDVMRQGRSCAVVTHGGPLRLMRALARGDVASLLAEAPPMGTVHVMQARTFRECAHADARGMAVPSVG</sequence>
<dbReference type="HOGENOM" id="CLU_033323_8_3_5"/>
<name>D5QHR7_NOVHA</name>
<protein>
    <submittedName>
        <fullName evidence="1">Putative phosphoglycerate mutase protein</fullName>
    </submittedName>
</protein>
<proteinExistence type="predicted"/>
<dbReference type="SMART" id="SM00855">
    <property type="entry name" value="PGAM"/>
    <property type="match status" value="1"/>
</dbReference>
<dbReference type="PANTHER" id="PTHR48100">
    <property type="entry name" value="BROAD-SPECIFICITY PHOSPHATASE YOR283W-RELATED"/>
    <property type="match status" value="1"/>
</dbReference>
<dbReference type="AlphaFoldDB" id="D5QHR7"/>
<dbReference type="EMBL" id="ADTV01000051">
    <property type="protein sequence ID" value="EFG83392.1"/>
    <property type="molecule type" value="Genomic_DNA"/>
</dbReference>
<comment type="caution">
    <text evidence="1">The sequence shown here is derived from an EMBL/GenBank/DDBJ whole genome shotgun (WGS) entry which is preliminary data.</text>
</comment>
<evidence type="ECO:0000313" key="2">
    <source>
        <dbReference type="Proteomes" id="UP000006468"/>
    </source>
</evidence>
<evidence type="ECO:0000313" key="1">
    <source>
        <dbReference type="EMBL" id="EFG83392.1"/>
    </source>
</evidence>
<reference evidence="1 2" key="1">
    <citation type="journal article" date="2010" name="J. Bacteriol.">
        <title>Genome sequence of a cellulose-producing bacterium, Gluconacetobacter hansenii ATCC 23769.</title>
        <authorList>
            <person name="Iyer P.R."/>
            <person name="Geib S.M."/>
            <person name="Catchmark J."/>
            <person name="Kao T.H."/>
            <person name="Tien M."/>
        </authorList>
    </citation>
    <scope>NUCLEOTIDE SEQUENCE [LARGE SCALE GENOMIC DNA]</scope>
    <source>
        <strain evidence="1 2">ATCC 23769</strain>
    </source>
</reference>
<gene>
    <name evidence="1" type="ORF">GXY_13478</name>
</gene>
<dbReference type="InterPro" id="IPR029033">
    <property type="entry name" value="His_PPase_superfam"/>
</dbReference>
<dbReference type="InterPro" id="IPR013078">
    <property type="entry name" value="His_Pase_superF_clade-1"/>
</dbReference>
<dbReference type="Proteomes" id="UP000006468">
    <property type="component" value="Chromosome"/>
</dbReference>
<dbReference type="InterPro" id="IPR050275">
    <property type="entry name" value="PGM_Phosphatase"/>
</dbReference>
<organism evidence="1 2">
    <name type="scientific">Novacetimonas hansenii ATCC 23769</name>
    <dbReference type="NCBI Taxonomy" id="714995"/>
    <lineage>
        <taxon>Bacteria</taxon>
        <taxon>Pseudomonadati</taxon>
        <taxon>Pseudomonadota</taxon>
        <taxon>Alphaproteobacteria</taxon>
        <taxon>Acetobacterales</taxon>
        <taxon>Acetobacteraceae</taxon>
        <taxon>Novacetimonas</taxon>
    </lineage>
</organism>
<dbReference type="SUPFAM" id="SSF53254">
    <property type="entry name" value="Phosphoglycerate mutase-like"/>
    <property type="match status" value="1"/>
</dbReference>
<dbReference type="PANTHER" id="PTHR48100:SF1">
    <property type="entry name" value="HISTIDINE PHOSPHATASE FAMILY PROTEIN-RELATED"/>
    <property type="match status" value="1"/>
</dbReference>